<evidence type="ECO:0000313" key="3">
    <source>
        <dbReference type="EMBL" id="MFC3449316.1"/>
    </source>
</evidence>
<dbReference type="Pfam" id="PF13304">
    <property type="entry name" value="AAA_21"/>
    <property type="match status" value="2"/>
</dbReference>
<feature type="domain" description="ATPase AAA-type core" evidence="2">
    <location>
        <begin position="272"/>
        <end position="377"/>
    </location>
</feature>
<dbReference type="EMBL" id="JBHRWK010000013">
    <property type="protein sequence ID" value="MFC3449316.1"/>
    <property type="molecule type" value="Genomic_DNA"/>
</dbReference>
<dbReference type="InterPro" id="IPR003959">
    <property type="entry name" value="ATPase_AAA_core"/>
</dbReference>
<evidence type="ECO:0000256" key="1">
    <source>
        <dbReference type="ARBA" id="ARBA00023236"/>
    </source>
</evidence>
<gene>
    <name evidence="3" type="ORF">ACFOSH_07715</name>
</gene>
<dbReference type="Gene3D" id="3.40.50.300">
    <property type="entry name" value="P-loop containing nucleotide triphosphate hydrolases"/>
    <property type="match status" value="1"/>
</dbReference>
<dbReference type="PIRSF" id="PIRSF029347">
    <property type="entry name" value="RecF"/>
    <property type="match status" value="1"/>
</dbReference>
<reference evidence="4" key="1">
    <citation type="journal article" date="2019" name="Int. J. Syst. Evol. Microbiol.">
        <title>The Global Catalogue of Microorganisms (GCM) 10K type strain sequencing project: providing services to taxonomists for standard genome sequencing and annotation.</title>
        <authorList>
            <consortium name="The Broad Institute Genomics Platform"/>
            <consortium name="The Broad Institute Genome Sequencing Center for Infectious Disease"/>
            <person name="Wu L."/>
            <person name="Ma J."/>
        </authorList>
    </citation>
    <scope>NUCLEOTIDE SEQUENCE [LARGE SCALE GENOMIC DNA]</scope>
    <source>
        <strain evidence="4">CGMCC 4.7676</strain>
    </source>
</reference>
<sequence length="442" mass="48949">MLTRIEIDGFKSFDRFGLDLPPFLVVLGQNASGKSNLFDAIQLLSRLATALRAKEAFNDQRGDLLEQFRRRGDGTFLGAMTFAVELTLEPSVADSFGEHADISHTRVRYELQIALMQDGDEYVSPMVVHEAAYPIGPDQDRAHDSAGANYDDVTSPLLETVIGDAERTFVLHREGEKARFIRADSAFSTILSTITSAVDFPYLFAIRKELESWRFLQLDPVALRMPSRVGRSDEQLESSGANLAAVLHRIQRATRDEFGSGLDEIAVDLVQVIQGFSGVEVKENKAAGQWEVELTTGDEGKVSARVASDGTLRVLALLAALYDPEHRGLLCFEEPENGIFPQRLRKLMHVLKELTAEPEPGEPLTQVILTSHSPLMLAVLEPRDIVVMDWVSRVSPGELASRVSRVRVLADQVASGLEPVSRFEQRELLAITKAEARRLLEG</sequence>
<protein>
    <submittedName>
        <fullName evidence="3">AAA family ATPase</fullName>
    </submittedName>
</protein>
<feature type="domain" description="ATPase AAA-type core" evidence="2">
    <location>
        <begin position="23"/>
        <end position="71"/>
    </location>
</feature>
<keyword evidence="1" id="KW-0227">DNA damage</keyword>
<dbReference type="PANTHER" id="PTHR32182">
    <property type="entry name" value="DNA REPLICATION AND REPAIR PROTEIN RECF"/>
    <property type="match status" value="1"/>
</dbReference>
<name>A0ABV7NS70_9PSEU</name>
<keyword evidence="4" id="KW-1185">Reference proteome</keyword>
<dbReference type="InterPro" id="IPR014555">
    <property type="entry name" value="RecF-like"/>
</dbReference>
<dbReference type="SUPFAM" id="SSF52540">
    <property type="entry name" value="P-loop containing nucleoside triphosphate hydrolases"/>
    <property type="match status" value="1"/>
</dbReference>
<accession>A0ABV7NS70</accession>
<dbReference type="PANTHER" id="PTHR32182:SF22">
    <property type="entry name" value="ATP-DEPENDENT ENDONUCLEASE, OLD FAMILY-RELATED"/>
    <property type="match status" value="1"/>
</dbReference>
<dbReference type="InterPro" id="IPR027417">
    <property type="entry name" value="P-loop_NTPase"/>
</dbReference>
<dbReference type="RefSeq" id="WP_378238013.1">
    <property type="nucleotide sequence ID" value="NZ_JBHRWK010000013.1"/>
</dbReference>
<keyword evidence="1" id="KW-0742">SOS response</keyword>
<proteinExistence type="predicted"/>
<comment type="caution">
    <text evidence="3">The sequence shown here is derived from an EMBL/GenBank/DDBJ whole genome shotgun (WGS) entry which is preliminary data.</text>
</comment>
<organism evidence="3 4">
    <name type="scientific">Amycolatopsis speibonae</name>
    <dbReference type="NCBI Taxonomy" id="1450224"/>
    <lineage>
        <taxon>Bacteria</taxon>
        <taxon>Bacillati</taxon>
        <taxon>Actinomycetota</taxon>
        <taxon>Actinomycetes</taxon>
        <taxon>Pseudonocardiales</taxon>
        <taxon>Pseudonocardiaceae</taxon>
        <taxon>Amycolatopsis</taxon>
    </lineage>
</organism>
<evidence type="ECO:0000313" key="4">
    <source>
        <dbReference type="Proteomes" id="UP001595645"/>
    </source>
</evidence>
<evidence type="ECO:0000259" key="2">
    <source>
        <dbReference type="Pfam" id="PF13304"/>
    </source>
</evidence>
<dbReference type="Proteomes" id="UP001595645">
    <property type="component" value="Unassembled WGS sequence"/>
</dbReference>